<name>A0A1M5KX75_9BACT</name>
<dbReference type="GO" id="GO:0005975">
    <property type="term" value="P:carbohydrate metabolic process"/>
    <property type="evidence" value="ECO:0007669"/>
    <property type="project" value="InterPro"/>
</dbReference>
<proteinExistence type="inferred from homology"/>
<dbReference type="InterPro" id="IPR018484">
    <property type="entry name" value="FGGY_N"/>
</dbReference>
<dbReference type="AlphaFoldDB" id="A0A1M5KX75"/>
<evidence type="ECO:0000313" key="6">
    <source>
        <dbReference type="EMBL" id="SHG57109.1"/>
    </source>
</evidence>
<keyword evidence="2" id="KW-0808">Transferase</keyword>
<dbReference type="InterPro" id="IPR049382">
    <property type="entry name" value="FGGY_C_2"/>
</dbReference>
<dbReference type="Gene3D" id="3.30.420.40">
    <property type="match status" value="2"/>
</dbReference>
<dbReference type="RefSeq" id="WP_073068354.1">
    <property type="nucleotide sequence ID" value="NZ_FQUS01000035.1"/>
</dbReference>
<evidence type="ECO:0000256" key="1">
    <source>
        <dbReference type="ARBA" id="ARBA00009156"/>
    </source>
</evidence>
<evidence type="ECO:0000313" key="7">
    <source>
        <dbReference type="Proteomes" id="UP000184041"/>
    </source>
</evidence>
<comment type="similarity">
    <text evidence="1">Belongs to the FGGY kinase family.</text>
</comment>
<dbReference type="PANTHER" id="PTHR43095">
    <property type="entry name" value="SUGAR KINASE"/>
    <property type="match status" value="1"/>
</dbReference>
<dbReference type="PANTHER" id="PTHR43095:SF2">
    <property type="entry name" value="GLUCONOKINASE"/>
    <property type="match status" value="1"/>
</dbReference>
<accession>A0A1M5KX75</accession>
<dbReference type="SUPFAM" id="SSF53067">
    <property type="entry name" value="Actin-like ATPase domain"/>
    <property type="match status" value="2"/>
</dbReference>
<organism evidence="6 7">
    <name type="scientific">Fodinibius roseus</name>
    <dbReference type="NCBI Taxonomy" id="1194090"/>
    <lineage>
        <taxon>Bacteria</taxon>
        <taxon>Pseudomonadati</taxon>
        <taxon>Balneolota</taxon>
        <taxon>Balneolia</taxon>
        <taxon>Balneolales</taxon>
        <taxon>Balneolaceae</taxon>
        <taxon>Fodinibius</taxon>
    </lineage>
</organism>
<dbReference type="Pfam" id="PF00370">
    <property type="entry name" value="FGGY_N"/>
    <property type="match status" value="1"/>
</dbReference>
<dbReference type="STRING" id="1194090.SAMN05443144_13511"/>
<dbReference type="InterPro" id="IPR050406">
    <property type="entry name" value="FGGY_Carb_Kinase"/>
</dbReference>
<reference evidence="6 7" key="1">
    <citation type="submission" date="2016-11" db="EMBL/GenBank/DDBJ databases">
        <authorList>
            <person name="Jaros S."/>
            <person name="Januszkiewicz K."/>
            <person name="Wedrychowicz H."/>
        </authorList>
    </citation>
    <scope>NUCLEOTIDE SEQUENCE [LARGE SCALE GENOMIC DNA]</scope>
    <source>
        <strain evidence="6 7">DSM 21986</strain>
    </source>
</reference>
<sequence>MKQDTPIPVTAVFDIGKTNKKFLLFDREYTIIQKQQTTLDQVEDEDGDPCEDIRQLEYWIRQKLRNAAQNKNIEIASLNFSTYGASLVHLDEQGNAIPPLYNYLKSYPEDLLDEFYDSYGDRETFALRTASPPMGMLNSGLQLYWLKHRRPGKFGKIERTLHFPQYLSYLITGERVAEQTSIGCHTALWDFEEGDYHPWLEQEQMRGLLPPIHPVSTTFPADAQEASFRTGIGIHDSSAALAPYLFASDNPFMLVSTGTWSITLNPFNKEPLTYKELQRDCLCYLDVYGNQVKASRLFLGNEYMYQTKKLSRHFGLEHRKTAVDLDPELLNTLSREADSGKKLTLETAHESGPFPQEKAENWQVDQFASYEEAYHQLMLDLVSIQVASLTLAQGSSEVDKLIITGGFSQNDFFVTLLASFLPDKKVYTASVPHASALGAAMVMNKADEEPHASRIHWEELLGLTLHRPHENLNVGRYAWKRSVAP</sequence>
<evidence type="ECO:0000256" key="3">
    <source>
        <dbReference type="ARBA" id="ARBA00022777"/>
    </source>
</evidence>
<dbReference type="CDD" id="cd07772">
    <property type="entry name" value="ASKHA_NBD_FGGY_NaCK-like"/>
    <property type="match status" value="1"/>
</dbReference>
<dbReference type="InterPro" id="IPR043129">
    <property type="entry name" value="ATPase_NBD"/>
</dbReference>
<dbReference type="Proteomes" id="UP000184041">
    <property type="component" value="Unassembled WGS sequence"/>
</dbReference>
<keyword evidence="7" id="KW-1185">Reference proteome</keyword>
<keyword evidence="3 6" id="KW-0418">Kinase</keyword>
<protein>
    <submittedName>
        <fullName evidence="6">Sugar (Pentulose or hexulose) kinase</fullName>
    </submittedName>
</protein>
<dbReference type="GO" id="GO:0016301">
    <property type="term" value="F:kinase activity"/>
    <property type="evidence" value="ECO:0007669"/>
    <property type="project" value="UniProtKB-KW"/>
</dbReference>
<dbReference type="Pfam" id="PF21546">
    <property type="entry name" value="FGGY_C_2"/>
    <property type="match status" value="1"/>
</dbReference>
<dbReference type="EMBL" id="FQUS01000035">
    <property type="protein sequence ID" value="SHG57109.1"/>
    <property type="molecule type" value="Genomic_DNA"/>
</dbReference>
<gene>
    <name evidence="6" type="ORF">SAMN05443144_13511</name>
</gene>
<evidence type="ECO:0000256" key="2">
    <source>
        <dbReference type="ARBA" id="ARBA00022679"/>
    </source>
</evidence>
<evidence type="ECO:0000259" key="5">
    <source>
        <dbReference type="Pfam" id="PF21546"/>
    </source>
</evidence>
<feature type="domain" description="Carbohydrate kinase FGGY N-terminal" evidence="4">
    <location>
        <begin position="12"/>
        <end position="202"/>
    </location>
</feature>
<evidence type="ECO:0000259" key="4">
    <source>
        <dbReference type="Pfam" id="PF00370"/>
    </source>
</evidence>
<feature type="domain" description="Carbohydrate kinase FGGY C-terminal" evidence="5">
    <location>
        <begin position="250"/>
        <end position="446"/>
    </location>
</feature>